<protein>
    <recommendedName>
        <fullName evidence="11">Sulfite efflux pump SSU1</fullName>
    </recommendedName>
</protein>
<dbReference type="InterPro" id="IPR038665">
    <property type="entry name" value="Voltage-dep_anion_channel_sf"/>
</dbReference>
<dbReference type="GO" id="GO:0000319">
    <property type="term" value="F:sulfite transmembrane transporter activity"/>
    <property type="evidence" value="ECO:0007669"/>
    <property type="project" value="TreeGrafter"/>
</dbReference>
<evidence type="ECO:0000313" key="10">
    <source>
        <dbReference type="Proteomes" id="UP000799437"/>
    </source>
</evidence>
<evidence type="ECO:0000256" key="1">
    <source>
        <dbReference type="ARBA" id="ARBA00004651"/>
    </source>
</evidence>
<dbReference type="GO" id="GO:0005886">
    <property type="term" value="C:plasma membrane"/>
    <property type="evidence" value="ECO:0007669"/>
    <property type="project" value="UniProtKB-SubCell"/>
</dbReference>
<evidence type="ECO:0000256" key="2">
    <source>
        <dbReference type="ARBA" id="ARBA00008566"/>
    </source>
</evidence>
<dbReference type="OrthoDB" id="1099at2759"/>
<feature type="transmembrane region" description="Helical" evidence="8">
    <location>
        <begin position="143"/>
        <end position="164"/>
    </location>
</feature>
<keyword evidence="5 8" id="KW-0812">Transmembrane</keyword>
<evidence type="ECO:0000256" key="3">
    <source>
        <dbReference type="ARBA" id="ARBA00022448"/>
    </source>
</evidence>
<keyword evidence="7 8" id="KW-0472">Membrane</keyword>
<comment type="subcellular location">
    <subcellularLocation>
        <location evidence="1">Cell membrane</location>
        <topology evidence="1">Multi-pass membrane protein</topology>
    </subcellularLocation>
</comment>
<dbReference type="PANTHER" id="PTHR31686">
    <property type="match status" value="1"/>
</dbReference>
<dbReference type="RefSeq" id="XP_033603482.1">
    <property type="nucleotide sequence ID" value="XM_033742654.1"/>
</dbReference>
<comment type="similarity">
    <text evidence="2">Belongs to the tellurite-resistance/dicarboxylate transporter (TDT) family.</text>
</comment>
<dbReference type="AlphaFoldDB" id="A0A6A6WIM0"/>
<accession>A0A6A6WIM0</accession>
<evidence type="ECO:0000256" key="6">
    <source>
        <dbReference type="ARBA" id="ARBA00022989"/>
    </source>
</evidence>
<feature type="transmembrane region" description="Helical" evidence="8">
    <location>
        <begin position="289"/>
        <end position="309"/>
    </location>
</feature>
<reference evidence="9" key="1">
    <citation type="journal article" date="2020" name="Stud. Mycol.">
        <title>101 Dothideomycetes genomes: a test case for predicting lifestyles and emergence of pathogens.</title>
        <authorList>
            <person name="Haridas S."/>
            <person name="Albert R."/>
            <person name="Binder M."/>
            <person name="Bloem J."/>
            <person name="Labutti K."/>
            <person name="Salamov A."/>
            <person name="Andreopoulos B."/>
            <person name="Baker S."/>
            <person name="Barry K."/>
            <person name="Bills G."/>
            <person name="Bluhm B."/>
            <person name="Cannon C."/>
            <person name="Castanera R."/>
            <person name="Culley D."/>
            <person name="Daum C."/>
            <person name="Ezra D."/>
            <person name="Gonzalez J."/>
            <person name="Henrissat B."/>
            <person name="Kuo A."/>
            <person name="Liang C."/>
            <person name="Lipzen A."/>
            <person name="Lutzoni F."/>
            <person name="Magnuson J."/>
            <person name="Mondo S."/>
            <person name="Nolan M."/>
            <person name="Ohm R."/>
            <person name="Pangilinan J."/>
            <person name="Park H.-J."/>
            <person name="Ramirez L."/>
            <person name="Alfaro M."/>
            <person name="Sun H."/>
            <person name="Tritt A."/>
            <person name="Yoshinaga Y."/>
            <person name="Zwiers L.-H."/>
            <person name="Turgeon B."/>
            <person name="Goodwin S."/>
            <person name="Spatafora J."/>
            <person name="Crous P."/>
            <person name="Grigoriev I."/>
        </authorList>
    </citation>
    <scope>NUCLEOTIDE SEQUENCE</scope>
    <source>
        <strain evidence="9">CBS 121739</strain>
    </source>
</reference>
<sequence length="380" mass="42127">MDPSAFESVTGSTFDSHHSLNNHAALEHSAQCRNKKGWRRVVLNFTPSWFAVTMGTGIVSILLHNLPYNSNWIYWISVVIFALNVFLFVLFTLVSLVRYAVFRGVWSCMTSHPVQSLFLGTFPMGLSTIINMICFLGSITAAWLLPIVATIVAAASGGIVASVLENVQHAWWTVVFSYVMWGCGVSLAMIVLVVYFTRLTLHDLPPREVIVSVFLPLGPFGQGAFGIMQLGKVSMDLFPKTNSIPAAPFAGQILYTVGIMIALLMWGAGLAWLFFAVASISRSKFPFNIGWWGFTFPLGVYTVATTTLAQELPSLFFKVLGTIFSLTVVVLWIIVASRTIERSWSGEIFKAPCIKTWEEEQIQKAENKDEEARESTKESV</sequence>
<evidence type="ECO:0000313" key="9">
    <source>
        <dbReference type="EMBL" id="KAF2761031.1"/>
    </source>
</evidence>
<evidence type="ECO:0000256" key="5">
    <source>
        <dbReference type="ARBA" id="ARBA00022692"/>
    </source>
</evidence>
<name>A0A6A6WIM0_9PEZI</name>
<dbReference type="Gene3D" id="1.50.10.150">
    <property type="entry name" value="Voltage-dependent anion channel"/>
    <property type="match status" value="2"/>
</dbReference>
<dbReference type="InterPro" id="IPR051629">
    <property type="entry name" value="Sulfite_efflux_TDT"/>
</dbReference>
<keyword evidence="6 8" id="KW-1133">Transmembrane helix</keyword>
<dbReference type="EMBL" id="ML996567">
    <property type="protein sequence ID" value="KAF2761031.1"/>
    <property type="molecule type" value="Genomic_DNA"/>
</dbReference>
<proteinExistence type="inferred from homology"/>
<dbReference type="InterPro" id="IPR004695">
    <property type="entry name" value="SLAC1/Mae1/Ssu1/TehA"/>
</dbReference>
<dbReference type="Proteomes" id="UP000799437">
    <property type="component" value="Unassembled WGS sequence"/>
</dbReference>
<feature type="transmembrane region" description="Helical" evidence="8">
    <location>
        <begin position="48"/>
        <end position="66"/>
    </location>
</feature>
<dbReference type="CDD" id="cd09318">
    <property type="entry name" value="TDT_SSU1"/>
    <property type="match status" value="1"/>
</dbReference>
<keyword evidence="3" id="KW-0813">Transport</keyword>
<feature type="transmembrane region" description="Helical" evidence="8">
    <location>
        <begin position="209"/>
        <end position="229"/>
    </location>
</feature>
<feature type="transmembrane region" description="Helical" evidence="8">
    <location>
        <begin position="315"/>
        <end position="335"/>
    </location>
</feature>
<keyword evidence="10" id="KW-1185">Reference proteome</keyword>
<feature type="transmembrane region" description="Helical" evidence="8">
    <location>
        <begin position="73"/>
        <end position="97"/>
    </location>
</feature>
<dbReference type="PANTHER" id="PTHR31686:SF1">
    <property type="entry name" value="SULFITE EFFLUX PUMP SSU1"/>
    <property type="match status" value="1"/>
</dbReference>
<feature type="transmembrane region" description="Helical" evidence="8">
    <location>
        <begin position="249"/>
        <end position="277"/>
    </location>
</feature>
<dbReference type="Pfam" id="PF03595">
    <property type="entry name" value="SLAC1"/>
    <property type="match status" value="2"/>
</dbReference>
<evidence type="ECO:0000256" key="7">
    <source>
        <dbReference type="ARBA" id="ARBA00023136"/>
    </source>
</evidence>
<organism evidence="9 10">
    <name type="scientific">Pseudovirgaria hyperparasitica</name>
    <dbReference type="NCBI Taxonomy" id="470096"/>
    <lineage>
        <taxon>Eukaryota</taxon>
        <taxon>Fungi</taxon>
        <taxon>Dikarya</taxon>
        <taxon>Ascomycota</taxon>
        <taxon>Pezizomycotina</taxon>
        <taxon>Dothideomycetes</taxon>
        <taxon>Dothideomycetes incertae sedis</taxon>
        <taxon>Acrospermales</taxon>
        <taxon>Acrospermaceae</taxon>
        <taxon>Pseudovirgaria</taxon>
    </lineage>
</organism>
<dbReference type="GeneID" id="54483708"/>
<gene>
    <name evidence="9" type="ORF">EJ05DRAFT_461677</name>
</gene>
<evidence type="ECO:0000256" key="8">
    <source>
        <dbReference type="SAM" id="Phobius"/>
    </source>
</evidence>
<feature type="transmembrane region" description="Helical" evidence="8">
    <location>
        <begin position="170"/>
        <end position="197"/>
    </location>
</feature>
<evidence type="ECO:0000256" key="4">
    <source>
        <dbReference type="ARBA" id="ARBA00022475"/>
    </source>
</evidence>
<keyword evidence="4" id="KW-1003">Cell membrane</keyword>
<evidence type="ECO:0008006" key="11">
    <source>
        <dbReference type="Google" id="ProtNLM"/>
    </source>
</evidence>